<dbReference type="Proteomes" id="UP001530377">
    <property type="component" value="Unassembled WGS sequence"/>
</dbReference>
<dbReference type="EMBL" id="JALLPB020000234">
    <property type="protein sequence ID" value="KAL3811801.1"/>
    <property type="molecule type" value="Genomic_DNA"/>
</dbReference>
<feature type="transmembrane region" description="Helical" evidence="1">
    <location>
        <begin position="768"/>
        <end position="793"/>
    </location>
</feature>
<feature type="transmembrane region" description="Helical" evidence="1">
    <location>
        <begin position="382"/>
        <end position="408"/>
    </location>
</feature>
<name>A0ABD3RJ55_9STRA</name>
<reference evidence="2 3" key="1">
    <citation type="submission" date="2024-10" db="EMBL/GenBank/DDBJ databases">
        <title>Updated reference genomes for cyclostephanoid diatoms.</title>
        <authorList>
            <person name="Roberts W.R."/>
            <person name="Alverson A.J."/>
        </authorList>
    </citation>
    <scope>NUCLEOTIDE SEQUENCE [LARGE SCALE GENOMIC DNA]</scope>
    <source>
        <strain evidence="2 3">AJA228-03</strain>
    </source>
</reference>
<keyword evidence="3" id="KW-1185">Reference proteome</keyword>
<keyword evidence="1" id="KW-1133">Transmembrane helix</keyword>
<accession>A0ABD3RJ55</accession>
<protein>
    <submittedName>
        <fullName evidence="2">Uncharacterized protein</fullName>
    </submittedName>
</protein>
<feature type="transmembrane region" description="Helical" evidence="1">
    <location>
        <begin position="331"/>
        <end position="352"/>
    </location>
</feature>
<gene>
    <name evidence="2" type="ORF">ACHAXA_000922</name>
</gene>
<evidence type="ECO:0000313" key="2">
    <source>
        <dbReference type="EMBL" id="KAL3811801.1"/>
    </source>
</evidence>
<proteinExistence type="predicted"/>
<comment type="caution">
    <text evidence="2">The sequence shown here is derived from an EMBL/GenBank/DDBJ whole genome shotgun (WGS) entry which is preliminary data.</text>
</comment>
<feature type="transmembrane region" description="Helical" evidence="1">
    <location>
        <begin position="733"/>
        <end position="756"/>
    </location>
</feature>
<evidence type="ECO:0000256" key="1">
    <source>
        <dbReference type="SAM" id="Phobius"/>
    </source>
</evidence>
<feature type="transmembrane region" description="Helical" evidence="1">
    <location>
        <begin position="678"/>
        <end position="704"/>
    </location>
</feature>
<sequence length="1025" mass="113903">MVVFERPIGAGPDTKELEYISAIHQTGTRVRPNGSIKDEDIQLYLKSRFGIVVTLEQVRSTILHGFAGGDEGTLDATEVIDMMELTAIILIPLFLKMSIVEGDGKTLPEGVLPPPDNLLKDVIEMIVHDSGAFAFPTKDGDVLVTVELIKNIFFIYGEPDMANDVDLIREMIDACEDEIIEDGQPAFTPRSFGRALTRDVTLFNLTNETRASTIIEDVFGGAREEKPTPCDYQDAPQSAVVEAVNKGHDINDIKFIYTAPAIDVQAGTYRSKLLIVTLWGSVMFLLLRLALGSSPPNGCEKLYVPQGSVAQNLPGIGCDVEFSVINWLIRFAIFCSCGLFLIGMGGLGNYVGNTRCGWNDWLPIPYLFYLPDKDDPYYHLNMYISVITGILGSFAMYCHFTQMVMIFFSSYDFAKNKLWSLLGFTYLKQELHVKKSAAYKLNQLAVNARSIHYQESSASAFKTYFGHALSSYTIHGTEYIPTGGLLWFWRKILDGTILREEGMWYSSRLVAANMTQFFTPVFILILGIIVMNQVIANYDLNNSEEQLGLLVNSTISRAIENIGDSEIVQEAVAVVSSVVGRVNNMTGGILCLDLDLPNIVSKCVPDQNSGIYICNDLSSYEAMCALIAYPNLSLVNANLWHNLVETAGSVVEPIFAKIKAQGVKYLHSATSSLYPAELYMLTVPLGLAIAVAVLHSIQLGLLYLPSVTTTLIQLHGCYPITGRQKLSKVQSMMFWGCIVSSALVGVGTGFVIFILLWQTTRLLVQRLIVLFLGVIVITLIKMLFTSTCTYCFFKGLYRTRPAGANISMLALEWANYVLSVAFVLIRMCKLIFVATTSIGKIDRPFLAHGVGQIGSFEFDSYPTIHTRDLVAHEAHRHPYIETLGHMYLMKLKYADSFGNRAGSAWRLIFVYALMPWFHKYRIIDGEYGKNRIKDSDRSDIEESGKELLVTKPTPSLVSLATGTTVPDLKHVGVEISEAPRDCISKNGGDQAMREMEAENIRLLLQVECLNFQLQKNHDKNDSLVC</sequence>
<feature type="transmembrane region" description="Helical" evidence="1">
    <location>
        <begin position="273"/>
        <end position="291"/>
    </location>
</feature>
<keyword evidence="1" id="KW-0472">Membrane</keyword>
<dbReference type="AlphaFoldDB" id="A0ABD3RJ55"/>
<feature type="transmembrane region" description="Helical" evidence="1">
    <location>
        <begin position="813"/>
        <end position="834"/>
    </location>
</feature>
<organism evidence="2 3">
    <name type="scientific">Cyclostephanos tholiformis</name>
    <dbReference type="NCBI Taxonomy" id="382380"/>
    <lineage>
        <taxon>Eukaryota</taxon>
        <taxon>Sar</taxon>
        <taxon>Stramenopiles</taxon>
        <taxon>Ochrophyta</taxon>
        <taxon>Bacillariophyta</taxon>
        <taxon>Coscinodiscophyceae</taxon>
        <taxon>Thalassiosirophycidae</taxon>
        <taxon>Stephanodiscales</taxon>
        <taxon>Stephanodiscaceae</taxon>
        <taxon>Cyclostephanos</taxon>
    </lineage>
</organism>
<feature type="transmembrane region" description="Helical" evidence="1">
    <location>
        <begin position="517"/>
        <end position="535"/>
    </location>
</feature>
<evidence type="ECO:0000313" key="3">
    <source>
        <dbReference type="Proteomes" id="UP001530377"/>
    </source>
</evidence>
<keyword evidence="1" id="KW-0812">Transmembrane</keyword>